<sequence>MTTPREHKPIRTEHDLFERWEELMGDGGFGRRSLWLIFLDEEGRQSDLIVPIDDIPILPDSRDVHAIGDLIARVREEVGVAQVPMLLSRPGPSEITEGDRRWAIALTEALRDLRPQWPIHLATRDRVQVFAPDDLVAA</sequence>
<accession>A0A916T9P1</accession>
<gene>
    <name evidence="1" type="ORF">GCM10011492_29690</name>
</gene>
<dbReference type="EMBL" id="BMHI01000004">
    <property type="protein sequence ID" value="GGB37000.1"/>
    <property type="molecule type" value="Genomic_DNA"/>
</dbReference>
<evidence type="ECO:0000313" key="1">
    <source>
        <dbReference type="EMBL" id="GGB37000.1"/>
    </source>
</evidence>
<dbReference type="Proteomes" id="UP000636793">
    <property type="component" value="Unassembled WGS sequence"/>
</dbReference>
<organism evidence="1 2">
    <name type="scientific">Flexivirga endophytica</name>
    <dbReference type="NCBI Taxonomy" id="1849103"/>
    <lineage>
        <taxon>Bacteria</taxon>
        <taxon>Bacillati</taxon>
        <taxon>Actinomycetota</taxon>
        <taxon>Actinomycetes</taxon>
        <taxon>Micrococcales</taxon>
        <taxon>Dermacoccaceae</taxon>
        <taxon>Flexivirga</taxon>
    </lineage>
</organism>
<protein>
    <submittedName>
        <fullName evidence="1">Uncharacterized protein</fullName>
    </submittedName>
</protein>
<dbReference type="AlphaFoldDB" id="A0A916T9P1"/>
<proteinExistence type="predicted"/>
<dbReference type="RefSeq" id="WP_188837787.1">
    <property type="nucleotide sequence ID" value="NZ_BMHI01000004.1"/>
</dbReference>
<evidence type="ECO:0000313" key="2">
    <source>
        <dbReference type="Proteomes" id="UP000636793"/>
    </source>
</evidence>
<name>A0A916T9P1_9MICO</name>
<keyword evidence="2" id="KW-1185">Reference proteome</keyword>
<reference evidence="1" key="1">
    <citation type="journal article" date="2014" name="Int. J. Syst. Evol. Microbiol.">
        <title>Complete genome sequence of Corynebacterium casei LMG S-19264T (=DSM 44701T), isolated from a smear-ripened cheese.</title>
        <authorList>
            <consortium name="US DOE Joint Genome Institute (JGI-PGF)"/>
            <person name="Walter F."/>
            <person name="Albersmeier A."/>
            <person name="Kalinowski J."/>
            <person name="Ruckert C."/>
        </authorList>
    </citation>
    <scope>NUCLEOTIDE SEQUENCE</scope>
    <source>
        <strain evidence="1">CGMCC 1.15085</strain>
    </source>
</reference>
<comment type="caution">
    <text evidence="1">The sequence shown here is derived from an EMBL/GenBank/DDBJ whole genome shotgun (WGS) entry which is preliminary data.</text>
</comment>
<reference evidence="1" key="2">
    <citation type="submission" date="2020-09" db="EMBL/GenBank/DDBJ databases">
        <authorList>
            <person name="Sun Q."/>
            <person name="Zhou Y."/>
        </authorList>
    </citation>
    <scope>NUCLEOTIDE SEQUENCE</scope>
    <source>
        <strain evidence="1">CGMCC 1.15085</strain>
    </source>
</reference>